<evidence type="ECO:0008006" key="5">
    <source>
        <dbReference type="Google" id="ProtNLM"/>
    </source>
</evidence>
<dbReference type="SUPFAM" id="SSF64182">
    <property type="entry name" value="DHH phosphoesterases"/>
    <property type="match status" value="1"/>
</dbReference>
<dbReference type="Gene3D" id="3.10.310.30">
    <property type="match status" value="1"/>
</dbReference>
<dbReference type="STRING" id="1802410.A3H75_01910"/>
<dbReference type="GO" id="GO:0003676">
    <property type="term" value="F:nucleic acid binding"/>
    <property type="evidence" value="ECO:0007669"/>
    <property type="project" value="InterPro"/>
</dbReference>
<dbReference type="InterPro" id="IPR003156">
    <property type="entry name" value="DHHA1_dom"/>
</dbReference>
<dbReference type="InterPro" id="IPR001667">
    <property type="entry name" value="DDH_dom"/>
</dbReference>
<comment type="caution">
    <text evidence="3">The sequence shown here is derived from an EMBL/GenBank/DDBJ whole genome shotgun (WGS) entry which is preliminary data.</text>
</comment>
<evidence type="ECO:0000259" key="1">
    <source>
        <dbReference type="Pfam" id="PF01368"/>
    </source>
</evidence>
<dbReference type="PANTHER" id="PTHR47618">
    <property type="entry name" value="BIFUNCTIONAL OLIGORIBONUCLEASE AND PAP PHOSPHATASE NRNA"/>
    <property type="match status" value="1"/>
</dbReference>
<dbReference type="AlphaFoldDB" id="A0A1F7VCM9"/>
<evidence type="ECO:0000313" key="3">
    <source>
        <dbReference type="EMBL" id="OGL88310.1"/>
    </source>
</evidence>
<organism evidence="3 4">
    <name type="scientific">Candidatus Uhrbacteria bacterium RIFCSPLOWO2_02_FULL_51_9</name>
    <dbReference type="NCBI Taxonomy" id="1802410"/>
    <lineage>
        <taxon>Bacteria</taxon>
        <taxon>Candidatus Uhriibacteriota</taxon>
    </lineage>
</organism>
<sequence length="333" mass="36667">MIDETAQAIAQHLKQARFVLLIPGTNPDGDSVSSVCAIRLYLEAARIPVAIFCPTPVQQNLAFLPGVETIQNNPALLTDPAVDTIIVCDAGDLRYAGLADTLATRRTRPTIINIDHHASNEHFGDFNLVNPSAAATTEVIYEFFKAVNFPLTEDIATCLLTGIMTDTEHFSNAATTVSAMDMASDLITRGARLHVIRKQTQNNKPVALLKLWGIALARLYYQPRHDSVVTYLFQKDYEHYGLAENEVNGISNFLNNLGEGKYTLFLKETTDGQIKGSLRTTRDDVDVAELAKQFGGGGHQKAAGFMIPGRLEETARGVRMALELYKKRPITLY</sequence>
<gene>
    <name evidence="3" type="ORF">A3H75_01910</name>
</gene>
<protein>
    <recommendedName>
        <fullName evidence="5">DDH domain-containing protein</fullName>
    </recommendedName>
</protein>
<reference evidence="3 4" key="1">
    <citation type="journal article" date="2016" name="Nat. Commun.">
        <title>Thousands of microbial genomes shed light on interconnected biogeochemical processes in an aquifer system.</title>
        <authorList>
            <person name="Anantharaman K."/>
            <person name="Brown C.T."/>
            <person name="Hug L.A."/>
            <person name="Sharon I."/>
            <person name="Castelle C.J."/>
            <person name="Probst A.J."/>
            <person name="Thomas B.C."/>
            <person name="Singh A."/>
            <person name="Wilkins M.J."/>
            <person name="Karaoz U."/>
            <person name="Brodie E.L."/>
            <person name="Williams K.H."/>
            <person name="Hubbard S.S."/>
            <person name="Banfield J.F."/>
        </authorList>
    </citation>
    <scope>NUCLEOTIDE SEQUENCE [LARGE SCALE GENOMIC DNA]</scope>
</reference>
<feature type="domain" description="DDH" evidence="1">
    <location>
        <begin position="23"/>
        <end position="163"/>
    </location>
</feature>
<accession>A0A1F7VCM9</accession>
<dbReference type="PANTHER" id="PTHR47618:SF1">
    <property type="entry name" value="BIFUNCTIONAL OLIGORIBONUCLEASE AND PAP PHOSPHATASE NRNA"/>
    <property type="match status" value="1"/>
</dbReference>
<feature type="domain" description="DHHA1" evidence="2">
    <location>
        <begin position="239"/>
        <end position="311"/>
    </location>
</feature>
<evidence type="ECO:0000313" key="4">
    <source>
        <dbReference type="Proteomes" id="UP000176678"/>
    </source>
</evidence>
<evidence type="ECO:0000259" key="2">
    <source>
        <dbReference type="Pfam" id="PF02272"/>
    </source>
</evidence>
<dbReference type="Gene3D" id="3.90.1640.10">
    <property type="entry name" value="inorganic pyrophosphatase (n-terminal core)"/>
    <property type="match status" value="1"/>
</dbReference>
<dbReference type="InterPro" id="IPR051319">
    <property type="entry name" value="Oligoribo/pAp-PDE_c-di-AMP_PDE"/>
</dbReference>
<dbReference type="Proteomes" id="UP000176678">
    <property type="component" value="Unassembled WGS sequence"/>
</dbReference>
<dbReference type="Pfam" id="PF02272">
    <property type="entry name" value="DHHA1"/>
    <property type="match status" value="1"/>
</dbReference>
<proteinExistence type="predicted"/>
<dbReference type="Pfam" id="PF01368">
    <property type="entry name" value="DHH"/>
    <property type="match status" value="1"/>
</dbReference>
<name>A0A1F7VCM9_9BACT</name>
<dbReference type="InterPro" id="IPR038763">
    <property type="entry name" value="DHH_sf"/>
</dbReference>
<dbReference type="EMBL" id="MGES01000054">
    <property type="protein sequence ID" value="OGL88310.1"/>
    <property type="molecule type" value="Genomic_DNA"/>
</dbReference>